<evidence type="ECO:0000313" key="3">
    <source>
        <dbReference type="EnsemblPlants" id="TuG1812G0700003121.01.T01"/>
    </source>
</evidence>
<evidence type="ECO:0000256" key="2">
    <source>
        <dbReference type="SAM" id="Phobius"/>
    </source>
</evidence>
<dbReference type="GeneID" id="125519887"/>
<organism evidence="3 4">
    <name type="scientific">Triticum urartu</name>
    <name type="common">Red wild einkorn</name>
    <name type="synonym">Crithodium urartu</name>
    <dbReference type="NCBI Taxonomy" id="4572"/>
    <lineage>
        <taxon>Eukaryota</taxon>
        <taxon>Viridiplantae</taxon>
        <taxon>Streptophyta</taxon>
        <taxon>Embryophyta</taxon>
        <taxon>Tracheophyta</taxon>
        <taxon>Spermatophyta</taxon>
        <taxon>Magnoliopsida</taxon>
        <taxon>Liliopsida</taxon>
        <taxon>Poales</taxon>
        <taxon>Poaceae</taxon>
        <taxon>BOP clade</taxon>
        <taxon>Pooideae</taxon>
        <taxon>Triticodae</taxon>
        <taxon>Triticeae</taxon>
        <taxon>Triticinae</taxon>
        <taxon>Triticum</taxon>
    </lineage>
</organism>
<reference evidence="3" key="3">
    <citation type="submission" date="2022-06" db="UniProtKB">
        <authorList>
            <consortium name="EnsemblPlants"/>
        </authorList>
    </citation>
    <scope>IDENTIFICATION</scope>
</reference>
<reference evidence="3" key="2">
    <citation type="submission" date="2018-03" db="EMBL/GenBank/DDBJ databases">
        <title>The Triticum urartu genome reveals the dynamic nature of wheat genome evolution.</title>
        <authorList>
            <person name="Ling H."/>
            <person name="Ma B."/>
            <person name="Shi X."/>
            <person name="Liu H."/>
            <person name="Dong L."/>
            <person name="Sun H."/>
            <person name="Cao Y."/>
            <person name="Gao Q."/>
            <person name="Zheng S."/>
            <person name="Li Y."/>
            <person name="Yu Y."/>
            <person name="Du H."/>
            <person name="Qi M."/>
            <person name="Li Y."/>
            <person name="Yu H."/>
            <person name="Cui Y."/>
            <person name="Wang N."/>
            <person name="Chen C."/>
            <person name="Wu H."/>
            <person name="Zhao Y."/>
            <person name="Zhang J."/>
            <person name="Li Y."/>
            <person name="Zhou W."/>
            <person name="Zhang B."/>
            <person name="Hu W."/>
            <person name="Eijk M."/>
            <person name="Tang J."/>
            <person name="Witsenboer H."/>
            <person name="Zhao S."/>
            <person name="Li Z."/>
            <person name="Zhang A."/>
            <person name="Wang D."/>
            <person name="Liang C."/>
        </authorList>
    </citation>
    <scope>NUCLEOTIDE SEQUENCE [LARGE SCALE GENOMIC DNA]</scope>
    <source>
        <strain evidence="3">cv. G1812</strain>
    </source>
</reference>
<reference evidence="4" key="1">
    <citation type="journal article" date="2013" name="Nature">
        <title>Draft genome of the wheat A-genome progenitor Triticum urartu.</title>
        <authorList>
            <person name="Ling H.Q."/>
            <person name="Zhao S."/>
            <person name="Liu D."/>
            <person name="Wang J."/>
            <person name="Sun H."/>
            <person name="Zhang C."/>
            <person name="Fan H."/>
            <person name="Li D."/>
            <person name="Dong L."/>
            <person name="Tao Y."/>
            <person name="Gao C."/>
            <person name="Wu H."/>
            <person name="Li Y."/>
            <person name="Cui Y."/>
            <person name="Guo X."/>
            <person name="Zheng S."/>
            <person name="Wang B."/>
            <person name="Yu K."/>
            <person name="Liang Q."/>
            <person name="Yang W."/>
            <person name="Lou X."/>
            <person name="Chen J."/>
            <person name="Feng M."/>
            <person name="Jian J."/>
            <person name="Zhang X."/>
            <person name="Luo G."/>
            <person name="Jiang Y."/>
            <person name="Liu J."/>
            <person name="Wang Z."/>
            <person name="Sha Y."/>
            <person name="Zhang B."/>
            <person name="Wu H."/>
            <person name="Tang D."/>
            <person name="Shen Q."/>
            <person name="Xue P."/>
            <person name="Zou S."/>
            <person name="Wang X."/>
            <person name="Liu X."/>
            <person name="Wang F."/>
            <person name="Yang Y."/>
            <person name="An X."/>
            <person name="Dong Z."/>
            <person name="Zhang K."/>
            <person name="Zhang X."/>
            <person name="Luo M.C."/>
            <person name="Dvorak J."/>
            <person name="Tong Y."/>
            <person name="Wang J."/>
            <person name="Yang H."/>
            <person name="Li Z."/>
            <person name="Wang D."/>
            <person name="Zhang A."/>
            <person name="Wang J."/>
        </authorList>
    </citation>
    <scope>NUCLEOTIDE SEQUENCE</scope>
    <source>
        <strain evidence="4">cv. G1812</strain>
    </source>
</reference>
<evidence type="ECO:0000256" key="1">
    <source>
        <dbReference type="SAM" id="MobiDB-lite"/>
    </source>
</evidence>
<gene>
    <name evidence="3" type="primary">LOC125519887</name>
</gene>
<dbReference type="GO" id="GO:0009941">
    <property type="term" value="C:chloroplast envelope"/>
    <property type="evidence" value="ECO:0007669"/>
    <property type="project" value="TreeGrafter"/>
</dbReference>
<keyword evidence="2" id="KW-0812">Transmembrane</keyword>
<dbReference type="PANTHER" id="PTHR36408">
    <property type="entry name" value="TRANSMEMBRANE PROTEIN"/>
    <property type="match status" value="1"/>
</dbReference>
<dbReference type="KEGG" id="tua:125519887"/>
<dbReference type="AlphaFoldDB" id="A0A8R7R177"/>
<dbReference type="Proteomes" id="UP000015106">
    <property type="component" value="Chromosome 7"/>
</dbReference>
<dbReference type="PANTHER" id="PTHR36408:SF1">
    <property type="entry name" value="TRANSMEMBRANE PROTEIN"/>
    <property type="match status" value="1"/>
</dbReference>
<sequence length="319" mass="34471">MGLFAPDRSQPHRWRRPHRHDLPDRVALLMPHRTHLPPLRAFQFPLATHLRHTCSPSPPPPCLSPAPVPRWPTPLRARAFGESIRGGAEPPGSTLDALLSGAELLCLAPPAICSAVCAVRLIVTRGGSVKPFAALASGRMFVLQYVLLVGAVAVGVLVRRKQWERLCRVGAGGSASATGGVDLVGRVEKVEESVRGVLAAVVVLSRTVEKLGVRFRVLRRTVTDPISETATLAEKNSEATRILAAQGNLLEKEIGSIQKVLYAMQEQQEKQLELILAIGEASRILDDKQDLGQETAISSSSAPDYANIRDPNIHGTSDF</sequence>
<proteinExistence type="predicted"/>
<dbReference type="OrthoDB" id="2020732at2759"/>
<feature type="region of interest" description="Disordered" evidence="1">
    <location>
        <begin position="295"/>
        <end position="319"/>
    </location>
</feature>
<keyword evidence="4" id="KW-1185">Reference proteome</keyword>
<dbReference type="RefSeq" id="XP_048540623.1">
    <property type="nucleotide sequence ID" value="XM_048684666.1"/>
</dbReference>
<dbReference type="EnsemblPlants" id="TuG1812G0700003121.01.T01">
    <property type="protein sequence ID" value="TuG1812G0700003121.01.T01"/>
    <property type="gene ID" value="TuG1812G0700003121.01"/>
</dbReference>
<dbReference type="Gramene" id="TuG1812G0700003121.01.T01">
    <property type="protein sequence ID" value="TuG1812G0700003121.01.T01"/>
    <property type="gene ID" value="TuG1812G0700003121.01"/>
</dbReference>
<keyword evidence="2" id="KW-0472">Membrane</keyword>
<evidence type="ECO:0000313" key="4">
    <source>
        <dbReference type="Proteomes" id="UP000015106"/>
    </source>
</evidence>
<keyword evidence="2" id="KW-1133">Transmembrane helix</keyword>
<accession>A0A8R7R177</accession>
<feature type="transmembrane region" description="Helical" evidence="2">
    <location>
        <begin position="142"/>
        <end position="158"/>
    </location>
</feature>
<name>A0A8R7R177_TRIUA</name>
<protein>
    <submittedName>
        <fullName evidence="3">Uncharacterized protein</fullName>
    </submittedName>
</protein>